<evidence type="ECO:0000313" key="1">
    <source>
        <dbReference type="EnsemblMetazoa" id="AATE013963-PA.1"/>
    </source>
</evidence>
<dbReference type="VEuPathDB" id="VectorBase:AATE013963"/>
<protein>
    <submittedName>
        <fullName evidence="1">Uncharacterized protein</fullName>
    </submittedName>
</protein>
<dbReference type="EnsemblMetazoa" id="AATE013963-RA">
    <property type="protein sequence ID" value="AATE013963-PA.1"/>
    <property type="gene ID" value="AATE013963"/>
</dbReference>
<sequence length="164" mass="18457">MYPWYREAQLSVGQLCSPLAGPTPIKTETNYNDCMLAVDFPNKWCKVRRECAAKPFRLDNKCSPSRTKSGSADKTRDLMPIVHGESRFSGRKTTVKTHMEPTMAARCDESGRTISLKLGTDLLEVPVPWRETIMATMVVGSFEEPPFWSPQQEEPPELSNDSTT</sequence>
<proteinExistence type="predicted"/>
<dbReference type="AlphaFoldDB" id="A0A182J9L1"/>
<accession>A0A182J9L1</accession>
<name>A0A182J9L1_ANOAO</name>
<reference evidence="1" key="1">
    <citation type="submission" date="2022-08" db="UniProtKB">
        <authorList>
            <consortium name="EnsemblMetazoa"/>
        </authorList>
    </citation>
    <scope>IDENTIFICATION</scope>
    <source>
        <strain evidence="1">EBRO</strain>
    </source>
</reference>
<organism evidence="1">
    <name type="scientific">Anopheles atroparvus</name>
    <name type="common">European mosquito</name>
    <dbReference type="NCBI Taxonomy" id="41427"/>
    <lineage>
        <taxon>Eukaryota</taxon>
        <taxon>Metazoa</taxon>
        <taxon>Ecdysozoa</taxon>
        <taxon>Arthropoda</taxon>
        <taxon>Hexapoda</taxon>
        <taxon>Insecta</taxon>
        <taxon>Pterygota</taxon>
        <taxon>Neoptera</taxon>
        <taxon>Endopterygota</taxon>
        <taxon>Diptera</taxon>
        <taxon>Nematocera</taxon>
        <taxon>Culicoidea</taxon>
        <taxon>Culicidae</taxon>
        <taxon>Anophelinae</taxon>
        <taxon>Anopheles</taxon>
    </lineage>
</organism>